<dbReference type="EMBL" id="HBFB01014429">
    <property type="protein sequence ID" value="CAD8677763.1"/>
    <property type="molecule type" value="Transcribed_RNA"/>
</dbReference>
<dbReference type="PROSITE" id="PS50059">
    <property type="entry name" value="FKBP_PPIASE"/>
    <property type="match status" value="1"/>
</dbReference>
<dbReference type="InterPro" id="IPR001179">
    <property type="entry name" value="PPIase_FKBP_dom"/>
</dbReference>
<dbReference type="SUPFAM" id="SSF54534">
    <property type="entry name" value="FKBP-like"/>
    <property type="match status" value="1"/>
</dbReference>
<dbReference type="Pfam" id="PF00254">
    <property type="entry name" value="FKBP_C"/>
    <property type="match status" value="1"/>
</dbReference>
<dbReference type="Gene3D" id="3.10.50.40">
    <property type="match status" value="1"/>
</dbReference>
<sequence length="228" mass="24739">MAMLTQRPSMAHVRSGHRMRSVASALPAHHGIGRRALVGGVVLAPLLLQPSDAQAAEPLSALEPMDALKGKDYGKPRMKGGPDYVTTPSGLQYTDVRLGEGELPAKGDTVVIDWAGYTIGYYGRPFEARNKPKGSSFSGEDKDFYRFQLGSGQVIPAVEEAVAGMKPGGIRRIIVPVELAYPDNDWRKQGPAPTTFAGQRALDFVLQNKGMIDKTLLIDIELVKVQRQ</sequence>
<dbReference type="GO" id="GO:0009507">
    <property type="term" value="C:chloroplast"/>
    <property type="evidence" value="ECO:0007669"/>
    <property type="project" value="TreeGrafter"/>
</dbReference>
<gene>
    <name evidence="3" type="ORF">CLEI1391_LOCUS8164</name>
</gene>
<evidence type="ECO:0000256" key="1">
    <source>
        <dbReference type="PROSITE-ProRule" id="PRU00277"/>
    </source>
</evidence>
<name>A0A7S0RHB4_9CHLO</name>
<proteinExistence type="predicted"/>
<dbReference type="GO" id="GO:0009579">
    <property type="term" value="C:thylakoid"/>
    <property type="evidence" value="ECO:0007669"/>
    <property type="project" value="TreeGrafter"/>
</dbReference>
<organism evidence="3">
    <name type="scientific">Chlamydomonas leiostraca</name>
    <dbReference type="NCBI Taxonomy" id="1034604"/>
    <lineage>
        <taxon>Eukaryota</taxon>
        <taxon>Viridiplantae</taxon>
        <taxon>Chlorophyta</taxon>
        <taxon>core chlorophytes</taxon>
        <taxon>Chlorophyceae</taxon>
        <taxon>CS clade</taxon>
        <taxon>Chlamydomonadales</taxon>
        <taxon>Chlamydomonadaceae</taxon>
        <taxon>Chlamydomonas</taxon>
    </lineage>
</organism>
<comment type="catalytic activity">
    <reaction evidence="1">
        <text>[protein]-peptidylproline (omega=180) = [protein]-peptidylproline (omega=0)</text>
        <dbReference type="Rhea" id="RHEA:16237"/>
        <dbReference type="Rhea" id="RHEA-COMP:10747"/>
        <dbReference type="Rhea" id="RHEA-COMP:10748"/>
        <dbReference type="ChEBI" id="CHEBI:83833"/>
        <dbReference type="ChEBI" id="CHEBI:83834"/>
        <dbReference type="EC" id="5.2.1.8"/>
    </reaction>
</comment>
<dbReference type="InterPro" id="IPR046357">
    <property type="entry name" value="PPIase_dom_sf"/>
</dbReference>
<evidence type="ECO:0000259" key="2">
    <source>
        <dbReference type="PROSITE" id="PS50059"/>
    </source>
</evidence>
<dbReference type="EC" id="5.2.1.8" evidence="1"/>
<evidence type="ECO:0000313" key="3">
    <source>
        <dbReference type="EMBL" id="CAD8677763.1"/>
    </source>
</evidence>
<dbReference type="PANTHER" id="PTHR47717:SF1">
    <property type="entry name" value="PEPTIDYL-PROLYL CIS-TRANS ISOMERASE FKBP19, CHLOROPLASTIC"/>
    <property type="match status" value="1"/>
</dbReference>
<dbReference type="GO" id="GO:0003755">
    <property type="term" value="F:peptidyl-prolyl cis-trans isomerase activity"/>
    <property type="evidence" value="ECO:0007669"/>
    <property type="project" value="UniProtKB-KW"/>
</dbReference>
<keyword evidence="1" id="KW-0413">Isomerase</keyword>
<protein>
    <recommendedName>
        <fullName evidence="1">peptidylprolyl isomerase</fullName>
        <ecNumber evidence="1">5.2.1.8</ecNumber>
    </recommendedName>
</protein>
<feature type="domain" description="PPIase FKBP-type" evidence="2">
    <location>
        <begin position="107"/>
        <end position="226"/>
    </location>
</feature>
<dbReference type="AlphaFoldDB" id="A0A7S0RHB4"/>
<dbReference type="PANTHER" id="PTHR47717">
    <property type="entry name" value="PEPTIDYL-PROLYL CIS-TRANS ISOMERASE FKBP19, CHLOROPLASTIC"/>
    <property type="match status" value="1"/>
</dbReference>
<accession>A0A7S0RHB4</accession>
<keyword evidence="1" id="KW-0697">Rotamase</keyword>
<reference evidence="3" key="1">
    <citation type="submission" date="2021-01" db="EMBL/GenBank/DDBJ databases">
        <authorList>
            <person name="Corre E."/>
            <person name="Pelletier E."/>
            <person name="Niang G."/>
            <person name="Scheremetjew M."/>
            <person name="Finn R."/>
            <person name="Kale V."/>
            <person name="Holt S."/>
            <person name="Cochrane G."/>
            <person name="Meng A."/>
            <person name="Brown T."/>
            <person name="Cohen L."/>
        </authorList>
    </citation>
    <scope>NUCLEOTIDE SEQUENCE</scope>
    <source>
        <strain evidence="3">SAG 11-49</strain>
    </source>
</reference>
<dbReference type="InterPro" id="IPR044208">
    <property type="entry name" value="FKBP19-like"/>
</dbReference>